<protein>
    <recommendedName>
        <fullName evidence="3">Nucleotidyltransferase</fullName>
    </recommendedName>
</protein>
<dbReference type="EMBL" id="CP001001">
    <property type="protein sequence ID" value="ACB23215.1"/>
    <property type="molecule type" value="Genomic_DNA"/>
</dbReference>
<dbReference type="PATRIC" id="fig|426355.14.peg.1247"/>
<dbReference type="AlphaFoldDB" id="B1M2S4"/>
<organism evidence="1 2">
    <name type="scientific">Methylobacterium radiotolerans (strain ATCC 27329 / DSM 1819 / JCM 2831 / NBRC 15690 / NCIMB 10815 / 0-1)</name>
    <dbReference type="NCBI Taxonomy" id="426355"/>
    <lineage>
        <taxon>Bacteria</taxon>
        <taxon>Pseudomonadati</taxon>
        <taxon>Pseudomonadota</taxon>
        <taxon>Alphaproteobacteria</taxon>
        <taxon>Hyphomicrobiales</taxon>
        <taxon>Methylobacteriaceae</taxon>
        <taxon>Methylobacterium</taxon>
    </lineage>
</organism>
<dbReference type="OrthoDB" id="8002568at2"/>
<proteinExistence type="predicted"/>
<dbReference type="Proteomes" id="UP000006589">
    <property type="component" value="Chromosome"/>
</dbReference>
<reference evidence="1 2" key="1">
    <citation type="submission" date="2008-03" db="EMBL/GenBank/DDBJ databases">
        <title>Complete sequence of chromosome of Methylobacterium radiotolerans JCM 2831.</title>
        <authorList>
            <consortium name="US DOE Joint Genome Institute"/>
            <person name="Copeland A."/>
            <person name="Lucas S."/>
            <person name="Lapidus A."/>
            <person name="Glavina del Rio T."/>
            <person name="Dalin E."/>
            <person name="Tice H."/>
            <person name="Bruce D."/>
            <person name="Goodwin L."/>
            <person name="Pitluck S."/>
            <person name="Kiss H."/>
            <person name="Brettin T."/>
            <person name="Detter J.C."/>
            <person name="Han C."/>
            <person name="Kuske C.R."/>
            <person name="Schmutz J."/>
            <person name="Larimer F."/>
            <person name="Land M."/>
            <person name="Hauser L."/>
            <person name="Kyrpides N."/>
            <person name="Mikhailova N."/>
            <person name="Marx C.J."/>
            <person name="Richardson P."/>
        </authorList>
    </citation>
    <scope>NUCLEOTIDE SEQUENCE [LARGE SCALE GENOMIC DNA]</scope>
    <source>
        <strain evidence="2">ATCC 27329 / DSM 1819 / JCM 2831 / NBRC 15690 / NCIMB 10815 / 0-1</strain>
    </source>
</reference>
<evidence type="ECO:0000313" key="1">
    <source>
        <dbReference type="EMBL" id="ACB23215.1"/>
    </source>
</evidence>
<dbReference type="HOGENOM" id="CLU_2220076_0_0_5"/>
<dbReference type="eggNOG" id="ENOG5030ZT6">
    <property type="taxonomic scope" value="Bacteria"/>
</dbReference>
<dbReference type="GeneID" id="6137226"/>
<dbReference type="STRING" id="426355.Mrad2831_1208"/>
<accession>B1M2S4</accession>
<sequence>MSAETAIEILDSTFDLFKAMGSGIDLDLQWLEIAKRLQRVRAEARWSADLDFIAVKLKAHAAFYAGTYRRPSGPEPIDAAMARHLDEVVRHYSLLRAHLEQQLPAR</sequence>
<evidence type="ECO:0000313" key="2">
    <source>
        <dbReference type="Proteomes" id="UP000006589"/>
    </source>
</evidence>
<gene>
    <name evidence="1" type="ordered locus">Mrad2831_1208</name>
</gene>
<name>B1M2S4_METRJ</name>
<evidence type="ECO:0008006" key="3">
    <source>
        <dbReference type="Google" id="ProtNLM"/>
    </source>
</evidence>
<dbReference type="KEGG" id="mrd:Mrad2831_1208"/>
<dbReference type="RefSeq" id="WP_012318204.1">
    <property type="nucleotide sequence ID" value="NC_010505.1"/>
</dbReference>